<protein>
    <recommendedName>
        <fullName evidence="4">PEP-CTERM sorting domain-containing protein</fullName>
    </recommendedName>
</protein>
<accession>A0ABT3FRG4</accession>
<evidence type="ECO:0008006" key="4">
    <source>
        <dbReference type="Google" id="ProtNLM"/>
    </source>
</evidence>
<evidence type="ECO:0000313" key="3">
    <source>
        <dbReference type="Proteomes" id="UP001207930"/>
    </source>
</evidence>
<feature type="chain" id="PRO_5046117430" description="PEP-CTERM sorting domain-containing protein" evidence="1">
    <location>
        <begin position="27"/>
        <end position="240"/>
    </location>
</feature>
<keyword evidence="1" id="KW-0732">Signal</keyword>
<evidence type="ECO:0000313" key="2">
    <source>
        <dbReference type="EMBL" id="MCW1886186.1"/>
    </source>
</evidence>
<dbReference type="EMBL" id="JAPDDS010000008">
    <property type="protein sequence ID" value="MCW1886186.1"/>
    <property type="molecule type" value="Genomic_DNA"/>
</dbReference>
<sequence length="240" mass="24390">MKNHSSPRIAFSALASLFLAAAPARAAVTFLNGFTGSVSEVNSTSELAYAANVSSTDLLNGKVPAITGWNLTNGAHPNELTDGVHGATFAAAGNLVDGGWTTVGATATYDLGGGANGLGYDITSLQSIAAWVDVRFGNQAWTVAVRPVGSISFTDLATINYQPLTAGGATQVSLTGLNVTGVNAIRFTALQVNGGTNAGAFVPREIDVFGASTVPEPGAALLGALGTLLLVKRRRVSNAR</sequence>
<evidence type="ECO:0000256" key="1">
    <source>
        <dbReference type="SAM" id="SignalP"/>
    </source>
</evidence>
<name>A0ABT3FRG4_9BACT</name>
<feature type="signal peptide" evidence="1">
    <location>
        <begin position="1"/>
        <end position="26"/>
    </location>
</feature>
<comment type="caution">
    <text evidence="2">The sequence shown here is derived from an EMBL/GenBank/DDBJ whole genome shotgun (WGS) entry which is preliminary data.</text>
</comment>
<dbReference type="RefSeq" id="WP_264502140.1">
    <property type="nucleotide sequence ID" value="NZ_JAPDDS010000008.1"/>
</dbReference>
<gene>
    <name evidence="2" type="ORF">OKA04_15720</name>
</gene>
<dbReference type="Proteomes" id="UP001207930">
    <property type="component" value="Unassembled WGS sequence"/>
</dbReference>
<organism evidence="2 3">
    <name type="scientific">Luteolibacter flavescens</name>
    <dbReference type="NCBI Taxonomy" id="1859460"/>
    <lineage>
        <taxon>Bacteria</taxon>
        <taxon>Pseudomonadati</taxon>
        <taxon>Verrucomicrobiota</taxon>
        <taxon>Verrucomicrobiia</taxon>
        <taxon>Verrucomicrobiales</taxon>
        <taxon>Verrucomicrobiaceae</taxon>
        <taxon>Luteolibacter</taxon>
    </lineage>
</organism>
<proteinExistence type="predicted"/>
<keyword evidence="3" id="KW-1185">Reference proteome</keyword>
<reference evidence="2 3" key="1">
    <citation type="submission" date="2022-10" db="EMBL/GenBank/DDBJ databases">
        <title>Luteolibacter flavescens strain MCCC 1K03193, whole genome shotgun sequencing project.</title>
        <authorList>
            <person name="Zhao G."/>
            <person name="Shen L."/>
        </authorList>
    </citation>
    <scope>NUCLEOTIDE SEQUENCE [LARGE SCALE GENOMIC DNA]</scope>
    <source>
        <strain evidence="2 3">MCCC 1K03193</strain>
    </source>
</reference>